<evidence type="ECO:0000313" key="7">
    <source>
        <dbReference type="Proteomes" id="UP000317593"/>
    </source>
</evidence>
<name>A0A521CH87_9BACT</name>
<dbReference type="Pfam" id="PF02119">
    <property type="entry name" value="FlgI"/>
    <property type="match status" value="1"/>
</dbReference>
<dbReference type="InterPro" id="IPR001782">
    <property type="entry name" value="Flag_FlgI"/>
</dbReference>
<keyword evidence="6" id="KW-0282">Flagellum</keyword>
<dbReference type="OrthoDB" id="9786431at2"/>
<keyword evidence="7" id="KW-1185">Reference proteome</keyword>
<dbReference type="NCBIfam" id="NF003676">
    <property type="entry name" value="PRK05303.1"/>
    <property type="match status" value="1"/>
</dbReference>
<dbReference type="GO" id="GO:0009428">
    <property type="term" value="C:bacterial-type flagellum basal body, distal rod, P ring"/>
    <property type="evidence" value="ECO:0007669"/>
    <property type="project" value="InterPro"/>
</dbReference>
<comment type="similarity">
    <text evidence="5">Belongs to the FlgI family.</text>
</comment>
<comment type="function">
    <text evidence="1 5">Assembles around the rod to form the L-ring and probably protects the motor/basal body from shearing forces during rotation.</text>
</comment>
<dbReference type="AlphaFoldDB" id="A0A521CH87"/>
<comment type="subunit">
    <text evidence="5">The basal body constitutes a major portion of the flagellar organelle and consists of four rings (L,P,S, and M) mounted on a central rod.</text>
</comment>
<dbReference type="HAMAP" id="MF_00416">
    <property type="entry name" value="FlgI"/>
    <property type="match status" value="1"/>
</dbReference>
<accession>A0A521CH87</accession>
<evidence type="ECO:0000313" key="6">
    <source>
        <dbReference type="EMBL" id="SMO58782.1"/>
    </source>
</evidence>
<organism evidence="6 7">
    <name type="scientific">Fodinibius sediminis</name>
    <dbReference type="NCBI Taxonomy" id="1214077"/>
    <lineage>
        <taxon>Bacteria</taxon>
        <taxon>Pseudomonadati</taxon>
        <taxon>Balneolota</taxon>
        <taxon>Balneolia</taxon>
        <taxon>Balneolales</taxon>
        <taxon>Balneolaceae</taxon>
        <taxon>Fodinibius</taxon>
    </lineage>
</organism>
<dbReference type="EMBL" id="FXTH01000006">
    <property type="protein sequence ID" value="SMO58782.1"/>
    <property type="molecule type" value="Genomic_DNA"/>
</dbReference>
<dbReference type="GO" id="GO:0071973">
    <property type="term" value="P:bacterial-type flagellum-dependent cell motility"/>
    <property type="evidence" value="ECO:0007669"/>
    <property type="project" value="InterPro"/>
</dbReference>
<keyword evidence="6" id="KW-0966">Cell projection</keyword>
<sequence>MNKLAICFFGSILFFVLGTDGKAQTKISELVNIENAQRIELIGYGLVTGLDRSGDRTMGSRGSAFTVQSIASMLDKFGVSVNPGQLRTRNVAAVMVTAKVTPYHAPGSELDITVSSLGDASSLRGGVLMQTPLLNPQTQKVYAYAQGPLVQGGFESGIPGARVSRNQSLTATVPAGASVVANNIYTPSRDQPLGLVLRKPNYSNARRIAEAINGQYEEEIAAVSNAGNVRVAWPEGFESTGDLNFFTSNILDLEVEVETPARVVINERTGTIVAGGDVEIGEVLVSHGNIQIETQRIPFVSQPPALSGGETVQGSIAQVKVNEERAQNMVIEPNTRVTELSQSLTDLGLSARDIISIFQAIDKAGALKGKLIVM</sequence>
<dbReference type="GO" id="GO:0030288">
    <property type="term" value="C:outer membrane-bounded periplasmic space"/>
    <property type="evidence" value="ECO:0007669"/>
    <property type="project" value="InterPro"/>
</dbReference>
<evidence type="ECO:0000256" key="1">
    <source>
        <dbReference type="ARBA" id="ARBA00002591"/>
    </source>
</evidence>
<protein>
    <recommendedName>
        <fullName evidence="5">Flagellar P-ring protein</fullName>
    </recommendedName>
    <alternativeName>
        <fullName evidence="5">Basal body P-ring protein</fullName>
    </alternativeName>
</protein>
<comment type="subcellular location">
    <subcellularLocation>
        <location evidence="2 5">Bacterial flagellum basal body</location>
    </subcellularLocation>
</comment>
<proteinExistence type="inferred from homology"/>
<dbReference type="PANTHER" id="PTHR30381:SF0">
    <property type="entry name" value="FLAGELLAR P-RING PROTEIN"/>
    <property type="match status" value="1"/>
</dbReference>
<dbReference type="PANTHER" id="PTHR30381">
    <property type="entry name" value="FLAGELLAR P-RING PERIPLASMIC PROTEIN FLGI"/>
    <property type="match status" value="1"/>
</dbReference>
<dbReference type="PRINTS" id="PR01010">
    <property type="entry name" value="FLGPRINGFLGI"/>
</dbReference>
<evidence type="ECO:0000256" key="4">
    <source>
        <dbReference type="ARBA" id="ARBA00023143"/>
    </source>
</evidence>
<keyword evidence="3" id="KW-0732">Signal</keyword>
<keyword evidence="6" id="KW-0969">Cilium</keyword>
<evidence type="ECO:0000256" key="2">
    <source>
        <dbReference type="ARBA" id="ARBA00004117"/>
    </source>
</evidence>
<reference evidence="6 7" key="1">
    <citation type="submission" date="2017-05" db="EMBL/GenBank/DDBJ databases">
        <authorList>
            <person name="Varghese N."/>
            <person name="Submissions S."/>
        </authorList>
    </citation>
    <scope>NUCLEOTIDE SEQUENCE [LARGE SCALE GENOMIC DNA]</scope>
    <source>
        <strain evidence="6 7">DSM 21194</strain>
    </source>
</reference>
<evidence type="ECO:0000256" key="5">
    <source>
        <dbReference type="HAMAP-Rule" id="MF_00416"/>
    </source>
</evidence>
<keyword evidence="4 5" id="KW-0975">Bacterial flagellum</keyword>
<dbReference type="GO" id="GO:0005198">
    <property type="term" value="F:structural molecule activity"/>
    <property type="evidence" value="ECO:0007669"/>
    <property type="project" value="InterPro"/>
</dbReference>
<evidence type="ECO:0000256" key="3">
    <source>
        <dbReference type="ARBA" id="ARBA00022729"/>
    </source>
</evidence>
<gene>
    <name evidence="5" type="primary">flgI</name>
    <name evidence="6" type="ORF">SAMN06265218_10687</name>
</gene>
<dbReference type="Proteomes" id="UP000317593">
    <property type="component" value="Unassembled WGS sequence"/>
</dbReference>